<evidence type="ECO:0000313" key="2">
    <source>
        <dbReference type="EMBL" id="PWK81672.1"/>
    </source>
</evidence>
<gene>
    <name evidence="2" type="ORF">C8D88_11683</name>
</gene>
<name>A0A316HTR9_9PSEU</name>
<reference evidence="2 3" key="1">
    <citation type="submission" date="2018-05" db="EMBL/GenBank/DDBJ databases">
        <title>Genomic Encyclopedia of Type Strains, Phase IV (KMG-IV): sequencing the most valuable type-strain genomes for metagenomic binning, comparative biology and taxonomic classification.</title>
        <authorList>
            <person name="Goeker M."/>
        </authorList>
    </citation>
    <scope>NUCLEOTIDE SEQUENCE [LARGE SCALE GENOMIC DNA]</scope>
    <source>
        <strain evidence="2 3">DSM 45480</strain>
    </source>
</reference>
<keyword evidence="1" id="KW-0175">Coiled coil</keyword>
<proteinExistence type="predicted"/>
<dbReference type="AlphaFoldDB" id="A0A316HTR9"/>
<comment type="caution">
    <text evidence="2">The sequence shown here is derived from an EMBL/GenBank/DDBJ whole genome shotgun (WGS) entry which is preliminary data.</text>
</comment>
<dbReference type="RefSeq" id="WP_109641152.1">
    <property type="nucleotide sequence ID" value="NZ_QGHB01000016.1"/>
</dbReference>
<sequence length="106" mass="11667">MSEVLNPVQVEQSIRSLANSISRCVTVVSNAETKAREARRAYDLAFAHAYMDWQGAAHEKLEAADVAELAYKHAERTARALTEELRAWQSVGASVRAMYQTPGGMA</sequence>
<evidence type="ECO:0000313" key="3">
    <source>
        <dbReference type="Proteomes" id="UP000246005"/>
    </source>
</evidence>
<accession>A0A316HTR9</accession>
<protein>
    <submittedName>
        <fullName evidence="2">Uncharacterized protein</fullName>
    </submittedName>
</protein>
<dbReference type="EMBL" id="QGHB01000016">
    <property type="protein sequence ID" value="PWK81672.1"/>
    <property type="molecule type" value="Genomic_DNA"/>
</dbReference>
<evidence type="ECO:0000256" key="1">
    <source>
        <dbReference type="SAM" id="Coils"/>
    </source>
</evidence>
<feature type="coiled-coil region" evidence="1">
    <location>
        <begin position="64"/>
        <end position="91"/>
    </location>
</feature>
<organism evidence="2 3">
    <name type="scientific">Lentzea atacamensis</name>
    <dbReference type="NCBI Taxonomy" id="531938"/>
    <lineage>
        <taxon>Bacteria</taxon>
        <taxon>Bacillati</taxon>
        <taxon>Actinomycetota</taxon>
        <taxon>Actinomycetes</taxon>
        <taxon>Pseudonocardiales</taxon>
        <taxon>Pseudonocardiaceae</taxon>
        <taxon>Lentzea</taxon>
    </lineage>
</organism>
<dbReference type="Proteomes" id="UP000246005">
    <property type="component" value="Unassembled WGS sequence"/>
</dbReference>